<feature type="binding site" evidence="5">
    <location>
        <position position="81"/>
    </location>
    <ligand>
        <name>Mn(2+)</name>
        <dbReference type="ChEBI" id="CHEBI:29035"/>
    </ligand>
</feature>
<dbReference type="Pfam" id="PF02777">
    <property type="entry name" value="Sod_Fe_C"/>
    <property type="match status" value="1"/>
</dbReference>
<feature type="binding site" evidence="5">
    <location>
        <position position="26"/>
    </location>
    <ligand>
        <name>Mn(2+)</name>
        <dbReference type="ChEBI" id="CHEBI:29035"/>
    </ligand>
</feature>
<sequence>MFNQIQLPYAYNALEPHIDALTMETHYSKHHAAYTKNLNDAAKKAGVEDKEITALLSSLDSISDESLKKAIRNNGGGFYNHNLYFSTMSPSGGGEPVGLLKDALEKTFGSFSDFQNQLSGLAAGQFGSGWGWLSANRDGKLVLSASANQDNPLMEGGGFVPILGIDVWEHAYYLKYKNLRADYIKAFFDVIDWKAVAANYENIMNS</sequence>
<dbReference type="SUPFAM" id="SSF54719">
    <property type="entry name" value="Fe,Mn superoxide dismutase (SOD), C-terminal domain"/>
    <property type="match status" value="1"/>
</dbReference>
<dbReference type="FunFam" id="3.55.40.20:FF:000004">
    <property type="entry name" value="Superoxide dismutase [Fe]"/>
    <property type="match status" value="1"/>
</dbReference>
<dbReference type="STRING" id="29354.IO98_12565"/>
<feature type="domain" description="Manganese/iron superoxide dismutase C-terminal" evidence="8">
    <location>
        <begin position="98"/>
        <end position="198"/>
    </location>
</feature>
<keyword evidence="10" id="KW-1185">Reference proteome</keyword>
<dbReference type="Gene3D" id="3.55.40.20">
    <property type="entry name" value="Iron/manganese superoxide dismutase, C-terminal domain"/>
    <property type="match status" value="1"/>
</dbReference>
<evidence type="ECO:0000256" key="1">
    <source>
        <dbReference type="ARBA" id="ARBA00008714"/>
    </source>
</evidence>
<keyword evidence="4 6" id="KW-0560">Oxidoreductase</keyword>
<comment type="catalytic activity">
    <reaction evidence="6">
        <text>2 superoxide + 2 H(+) = H2O2 + O2</text>
        <dbReference type="Rhea" id="RHEA:20696"/>
        <dbReference type="ChEBI" id="CHEBI:15378"/>
        <dbReference type="ChEBI" id="CHEBI:15379"/>
        <dbReference type="ChEBI" id="CHEBI:16240"/>
        <dbReference type="ChEBI" id="CHEBI:18421"/>
        <dbReference type="EC" id="1.15.1.1"/>
    </reaction>
</comment>
<evidence type="ECO:0000256" key="3">
    <source>
        <dbReference type="ARBA" id="ARBA00022723"/>
    </source>
</evidence>
<accession>A0A084JLX4</accession>
<dbReference type="InterPro" id="IPR001189">
    <property type="entry name" value="Mn/Fe_SOD"/>
</dbReference>
<dbReference type="GO" id="GO:0005737">
    <property type="term" value="C:cytoplasm"/>
    <property type="evidence" value="ECO:0007669"/>
    <property type="project" value="TreeGrafter"/>
</dbReference>
<dbReference type="Pfam" id="PF00081">
    <property type="entry name" value="Sod_Fe_N"/>
    <property type="match status" value="1"/>
</dbReference>
<dbReference type="InterPro" id="IPR019832">
    <property type="entry name" value="Mn/Fe_SOD_C"/>
</dbReference>
<dbReference type="PRINTS" id="PR01703">
    <property type="entry name" value="MNSODISMTASE"/>
</dbReference>
<dbReference type="EMBL" id="JPME01000014">
    <property type="protein sequence ID" value="KEZ89958.1"/>
    <property type="molecule type" value="Genomic_DNA"/>
</dbReference>
<evidence type="ECO:0000256" key="2">
    <source>
        <dbReference type="ARBA" id="ARBA00012682"/>
    </source>
</evidence>
<feature type="binding site" evidence="5">
    <location>
        <position position="166"/>
    </location>
    <ligand>
        <name>Mn(2+)</name>
        <dbReference type="ChEBI" id="CHEBI:29035"/>
    </ligand>
</feature>
<dbReference type="OrthoDB" id="9803125at2"/>
<comment type="function">
    <text evidence="6">Destroys radicals which are normally produced within the cells and which are toxic to biological systems.</text>
</comment>
<dbReference type="EC" id="1.15.1.1" evidence="2 6"/>
<evidence type="ECO:0000259" key="7">
    <source>
        <dbReference type="Pfam" id="PF00081"/>
    </source>
</evidence>
<feature type="binding site" evidence="5">
    <location>
        <position position="170"/>
    </location>
    <ligand>
        <name>Mn(2+)</name>
        <dbReference type="ChEBI" id="CHEBI:29035"/>
    </ligand>
</feature>
<gene>
    <name evidence="9" type="ORF">IO98_12565</name>
</gene>
<dbReference type="InterPro" id="IPR036324">
    <property type="entry name" value="Mn/Fe_SOD_N_sf"/>
</dbReference>
<evidence type="ECO:0000313" key="10">
    <source>
        <dbReference type="Proteomes" id="UP000028525"/>
    </source>
</evidence>
<evidence type="ECO:0000313" key="9">
    <source>
        <dbReference type="EMBL" id="KEZ89958.1"/>
    </source>
</evidence>
<dbReference type="SUPFAM" id="SSF46609">
    <property type="entry name" value="Fe,Mn superoxide dismutase (SOD), N-terminal domain"/>
    <property type="match status" value="1"/>
</dbReference>
<dbReference type="PIRSF" id="PIRSF000349">
    <property type="entry name" value="SODismutase"/>
    <property type="match status" value="1"/>
</dbReference>
<dbReference type="InterPro" id="IPR019833">
    <property type="entry name" value="Mn/Fe_SOD_BS"/>
</dbReference>
<dbReference type="PANTHER" id="PTHR43595:SF2">
    <property type="entry name" value="SMALL RIBOSOMAL SUBUNIT PROTEIN MS42"/>
    <property type="match status" value="1"/>
</dbReference>
<comment type="caution">
    <text evidence="9">The sequence shown here is derived from an EMBL/GenBank/DDBJ whole genome shotgun (WGS) entry which is preliminary data.</text>
</comment>
<dbReference type="GO" id="GO:0004784">
    <property type="term" value="F:superoxide dismutase activity"/>
    <property type="evidence" value="ECO:0007669"/>
    <property type="project" value="UniProtKB-EC"/>
</dbReference>
<dbReference type="InterPro" id="IPR036314">
    <property type="entry name" value="SOD_C_sf"/>
</dbReference>
<dbReference type="AlphaFoldDB" id="A0A084JLX4"/>
<name>A0A084JLX4_9FIRM</name>
<dbReference type="GO" id="GO:0046872">
    <property type="term" value="F:metal ion binding"/>
    <property type="evidence" value="ECO:0007669"/>
    <property type="project" value="UniProtKB-KW"/>
</dbReference>
<keyword evidence="3 5" id="KW-0479">Metal-binding</keyword>
<reference evidence="9 10" key="1">
    <citation type="submission" date="2014-07" db="EMBL/GenBank/DDBJ databases">
        <title>Draft genome of Clostridium celerecrescens 152B isolated from sediments associated with methane hydrate from Krishna Godavari basin.</title>
        <authorList>
            <person name="Honkalas V.S."/>
            <person name="Dabir A.P."/>
            <person name="Arora P."/>
            <person name="Dhakephalkar P.K."/>
        </authorList>
    </citation>
    <scope>NUCLEOTIDE SEQUENCE [LARGE SCALE GENOMIC DNA]</scope>
    <source>
        <strain evidence="9 10">152B</strain>
    </source>
</reference>
<dbReference type="RefSeq" id="WP_038281382.1">
    <property type="nucleotide sequence ID" value="NZ_JPME01000014.1"/>
</dbReference>
<organism evidence="9 10">
    <name type="scientific">Lacrimispora celerecrescens</name>
    <dbReference type="NCBI Taxonomy" id="29354"/>
    <lineage>
        <taxon>Bacteria</taxon>
        <taxon>Bacillati</taxon>
        <taxon>Bacillota</taxon>
        <taxon>Clostridia</taxon>
        <taxon>Lachnospirales</taxon>
        <taxon>Lachnospiraceae</taxon>
        <taxon>Lacrimispora</taxon>
    </lineage>
</organism>
<protein>
    <recommendedName>
        <fullName evidence="2 6">Superoxide dismutase</fullName>
        <ecNumber evidence="2 6">1.15.1.1</ecNumber>
    </recommendedName>
</protein>
<evidence type="ECO:0000259" key="8">
    <source>
        <dbReference type="Pfam" id="PF02777"/>
    </source>
</evidence>
<feature type="domain" description="Manganese/iron superoxide dismutase N-terminal" evidence="7">
    <location>
        <begin position="3"/>
        <end position="89"/>
    </location>
</feature>
<dbReference type="PROSITE" id="PS00088">
    <property type="entry name" value="SOD_MN"/>
    <property type="match status" value="1"/>
</dbReference>
<comment type="similarity">
    <text evidence="1 6">Belongs to the iron/manganese superoxide dismutase family.</text>
</comment>
<evidence type="ECO:0000256" key="4">
    <source>
        <dbReference type="ARBA" id="ARBA00023002"/>
    </source>
</evidence>
<dbReference type="InterPro" id="IPR019831">
    <property type="entry name" value="Mn/Fe_SOD_N"/>
</dbReference>
<evidence type="ECO:0000256" key="6">
    <source>
        <dbReference type="RuleBase" id="RU000414"/>
    </source>
</evidence>
<evidence type="ECO:0000256" key="5">
    <source>
        <dbReference type="PIRSR" id="PIRSR000349-1"/>
    </source>
</evidence>
<proteinExistence type="inferred from homology"/>
<dbReference type="PANTHER" id="PTHR43595">
    <property type="entry name" value="37S RIBOSOMAL PROTEIN S26, MITOCHONDRIAL"/>
    <property type="match status" value="1"/>
</dbReference>
<dbReference type="Gene3D" id="1.10.287.990">
    <property type="entry name" value="Fe,Mn superoxide dismutase (SOD) domain"/>
    <property type="match status" value="1"/>
</dbReference>
<dbReference type="Proteomes" id="UP000028525">
    <property type="component" value="Unassembled WGS sequence"/>
</dbReference>